<comment type="caution">
    <text evidence="5">The sequence shown here is derived from an EMBL/GenBank/DDBJ whole genome shotgun (WGS) entry which is preliminary data.</text>
</comment>
<dbReference type="InterPro" id="IPR006015">
    <property type="entry name" value="Universal_stress_UspA"/>
</dbReference>
<evidence type="ECO:0000313" key="5">
    <source>
        <dbReference type="EMBL" id="MFC4835245.1"/>
    </source>
</evidence>
<organism evidence="5 6">
    <name type="scientific">Actinomycetospora chibensis</name>
    <dbReference type="NCBI Taxonomy" id="663606"/>
    <lineage>
        <taxon>Bacteria</taxon>
        <taxon>Bacillati</taxon>
        <taxon>Actinomycetota</taxon>
        <taxon>Actinomycetes</taxon>
        <taxon>Pseudonocardiales</taxon>
        <taxon>Pseudonocardiaceae</taxon>
        <taxon>Actinomycetospora</taxon>
    </lineage>
</organism>
<evidence type="ECO:0000256" key="1">
    <source>
        <dbReference type="ARBA" id="ARBA00008791"/>
    </source>
</evidence>
<evidence type="ECO:0000313" key="6">
    <source>
        <dbReference type="Proteomes" id="UP001595909"/>
    </source>
</evidence>
<evidence type="ECO:0000256" key="2">
    <source>
        <dbReference type="ARBA" id="ARBA00022741"/>
    </source>
</evidence>
<dbReference type="InterPro" id="IPR014729">
    <property type="entry name" value="Rossmann-like_a/b/a_fold"/>
</dbReference>
<name>A0ABV9RNS4_9PSEU</name>
<protein>
    <submittedName>
        <fullName evidence="5">Universal stress protein</fullName>
    </submittedName>
</protein>
<dbReference type="SUPFAM" id="SSF52402">
    <property type="entry name" value="Adenine nucleotide alpha hydrolases-like"/>
    <property type="match status" value="2"/>
</dbReference>
<dbReference type="Gene3D" id="3.40.50.620">
    <property type="entry name" value="HUPs"/>
    <property type="match status" value="2"/>
</dbReference>
<gene>
    <name evidence="5" type="ORF">ACFPEL_22745</name>
</gene>
<feature type="domain" description="UspA" evidence="4">
    <location>
        <begin position="4"/>
        <end position="124"/>
    </location>
</feature>
<dbReference type="RefSeq" id="WP_274186949.1">
    <property type="nucleotide sequence ID" value="NZ_BAABHN010000048.1"/>
</dbReference>
<reference evidence="6" key="1">
    <citation type="journal article" date="2019" name="Int. J. Syst. Evol. Microbiol.">
        <title>The Global Catalogue of Microorganisms (GCM) 10K type strain sequencing project: providing services to taxonomists for standard genome sequencing and annotation.</title>
        <authorList>
            <consortium name="The Broad Institute Genomics Platform"/>
            <consortium name="The Broad Institute Genome Sequencing Center for Infectious Disease"/>
            <person name="Wu L."/>
            <person name="Ma J."/>
        </authorList>
    </citation>
    <scope>NUCLEOTIDE SEQUENCE [LARGE SCALE GENOMIC DNA]</scope>
    <source>
        <strain evidence="6">CCUG 50347</strain>
    </source>
</reference>
<dbReference type="Pfam" id="PF00582">
    <property type="entry name" value="Usp"/>
    <property type="match status" value="2"/>
</dbReference>
<keyword evidence="6" id="KW-1185">Reference proteome</keyword>
<dbReference type="PANTHER" id="PTHR46268:SF27">
    <property type="entry name" value="UNIVERSAL STRESS PROTEIN RV2623"/>
    <property type="match status" value="1"/>
</dbReference>
<dbReference type="EMBL" id="JBHSIM010000048">
    <property type="protein sequence ID" value="MFC4835245.1"/>
    <property type="molecule type" value="Genomic_DNA"/>
</dbReference>
<proteinExistence type="inferred from homology"/>
<comment type="similarity">
    <text evidence="1">Belongs to the universal stress protein A family.</text>
</comment>
<dbReference type="PANTHER" id="PTHR46268">
    <property type="entry name" value="STRESS RESPONSE PROTEIN NHAX"/>
    <property type="match status" value="1"/>
</dbReference>
<evidence type="ECO:0000259" key="4">
    <source>
        <dbReference type="Pfam" id="PF00582"/>
    </source>
</evidence>
<sequence length="278" mass="28755">MTGRPVVVGVDGSPGAARAVAWATVEAARRRRPLQVLAVLPAHGVSSVFLASDAAEEARRAVPELVVSADVRRGDPVEALLDAGRDAELLVVGSRGRGTIGSLVLGTVSAAVAARATCPTVVVRGTRVPSPDDPVVVGIDGTPSGEAAVGYAFAAADREGVPLVAVHVWQDLQDPEWGSMLDDDVSPSAAEGMPDLPEAELLGERLAGWSSKFPDVEVLRVLPEGRPVPTLVARSDDARLVVVGSHRRQGLERVLGSVGQSVLRRAQCPVAVVPPPAS</sequence>
<dbReference type="Proteomes" id="UP001595909">
    <property type="component" value="Unassembled WGS sequence"/>
</dbReference>
<evidence type="ECO:0000256" key="3">
    <source>
        <dbReference type="ARBA" id="ARBA00022840"/>
    </source>
</evidence>
<keyword evidence="3" id="KW-0067">ATP-binding</keyword>
<dbReference type="InterPro" id="IPR006016">
    <property type="entry name" value="UspA"/>
</dbReference>
<accession>A0ABV9RNS4</accession>
<dbReference type="PRINTS" id="PR01438">
    <property type="entry name" value="UNVRSLSTRESS"/>
</dbReference>
<keyword evidence="2" id="KW-0547">Nucleotide-binding</keyword>
<feature type="domain" description="UspA" evidence="4">
    <location>
        <begin position="134"/>
        <end position="274"/>
    </location>
</feature>